<dbReference type="AlphaFoldDB" id="B0X7J0"/>
<feature type="domain" description="C2H2-type" evidence="5">
    <location>
        <begin position="415"/>
        <end position="438"/>
    </location>
</feature>
<sequence>MKPESKQLMLRLDGTTRRRGGGGGDSLEKFLDEITFRVSEHKIGCLPKMICTGCSEELQRFATLRRRLVLTLQFMEALIDLKSDSNSEPLSKLFKSNQRELDALFKELSLCNKEEALVDDLLEEFASYEFATMPLEFTIKEEDPVEMDFGGDDDDDFRQANDNGSDDSSSEDIKPEMVLVASDQDSDSSSSSSSQSSSSSSDAPRKKRPYRKGQNFKKKTEATGQRRGRGRPRLYNNGTFLDEPWSCDKCKFTTKYRNAVERHKNVHLKRENKIFPCTDCREVFKTYDEMRNHSLTHPENQVVCEVCGIALKNSYSLKAHMERHEDGRKYSCEYCDYTAQTSLSLKAHMQAHIRDNWNKRCEVCGVVFRTTSRLKRHMESHDNERKYACDQCPARFNTSNALRNHRTRVHLAIRHACEHCDKTYDQKIALRDHVERVHHIQCTFICDVCVQTFDSQQKLDVHRTRHAHPKPLECSICLHCTQPRRTSITTSQQAHDGQAPPQTNARVKPVPGILLGELRGARKRLEQCRKCDIAFPTRALKLQHLAICSQQGTAPEKVPLPEPVPVNVPVPPVPVILPPVVQGGQMHQQQQHIQPHPGMMMDMDGSVGGHTSCSDSTSRPRTRFDSKECKVATDGADFA</sequence>
<feature type="domain" description="C2H2-type" evidence="5">
    <location>
        <begin position="302"/>
        <end position="329"/>
    </location>
</feature>
<feature type="region of interest" description="Disordered" evidence="4">
    <location>
        <begin position="141"/>
        <end position="235"/>
    </location>
</feature>
<protein>
    <recommendedName>
        <fullName evidence="5">C2H2-type domain-containing protein</fullName>
    </recommendedName>
</protein>
<evidence type="ECO:0000313" key="6">
    <source>
        <dbReference type="EMBL" id="EDS42002.1"/>
    </source>
</evidence>
<dbReference type="PROSITE" id="PS00028">
    <property type="entry name" value="ZINC_FINGER_C2H2_1"/>
    <property type="match status" value="5"/>
</dbReference>
<reference evidence="7" key="2">
    <citation type="submission" date="2021-02" db="UniProtKB">
        <authorList>
            <consortium name="EnsemblMetazoa"/>
        </authorList>
    </citation>
    <scope>IDENTIFICATION</scope>
    <source>
        <strain evidence="7">JHB</strain>
    </source>
</reference>
<dbReference type="OMA" id="MAVFNLE"/>
<feature type="compositionally biased region" description="Acidic residues" evidence="4">
    <location>
        <begin position="143"/>
        <end position="156"/>
    </location>
</feature>
<dbReference type="SMART" id="SM00355">
    <property type="entry name" value="ZnF_C2H2"/>
    <property type="match status" value="9"/>
</dbReference>
<dbReference type="SUPFAM" id="SSF57667">
    <property type="entry name" value="beta-beta-alpha zinc fingers"/>
    <property type="match status" value="4"/>
</dbReference>
<dbReference type="GO" id="GO:0008270">
    <property type="term" value="F:zinc ion binding"/>
    <property type="evidence" value="ECO:0007669"/>
    <property type="project" value="UniProtKB-KW"/>
</dbReference>
<evidence type="ECO:0000256" key="2">
    <source>
        <dbReference type="ARBA" id="ARBA00022737"/>
    </source>
</evidence>
<feature type="domain" description="C2H2-type" evidence="5">
    <location>
        <begin position="275"/>
        <end position="302"/>
    </location>
</feature>
<feature type="compositionally biased region" description="Basic residues" evidence="4">
    <location>
        <begin position="205"/>
        <end position="217"/>
    </location>
</feature>
<dbReference type="VEuPathDB" id="VectorBase:CPIJ015207"/>
<dbReference type="InParanoid" id="B0X7J0"/>
<dbReference type="Proteomes" id="UP000002320">
    <property type="component" value="Unassembled WGS sequence"/>
</dbReference>
<accession>B0X7J0</accession>
<keyword evidence="3" id="KW-0863">Zinc-finger</keyword>
<evidence type="ECO:0000256" key="3">
    <source>
        <dbReference type="PROSITE-ProRule" id="PRU00042"/>
    </source>
</evidence>
<feature type="compositionally biased region" description="Polar residues" evidence="4">
    <location>
        <begin position="488"/>
        <end position="505"/>
    </location>
</feature>
<dbReference type="Pfam" id="PF13894">
    <property type="entry name" value="zf-C2H2_4"/>
    <property type="match status" value="1"/>
</dbReference>
<feature type="domain" description="C2H2-type" evidence="5">
    <location>
        <begin position="359"/>
        <end position="386"/>
    </location>
</feature>
<dbReference type="Pfam" id="PF13912">
    <property type="entry name" value="zf-C2H2_6"/>
    <property type="match status" value="3"/>
</dbReference>
<dbReference type="HOGENOM" id="CLU_020275_0_0_1"/>
<dbReference type="PROSITE" id="PS50157">
    <property type="entry name" value="ZINC_FINGER_C2H2_2"/>
    <property type="match status" value="6"/>
</dbReference>
<dbReference type="InterPro" id="IPR050758">
    <property type="entry name" value="Znf_C2H2-type"/>
</dbReference>
<keyword evidence="8" id="KW-1185">Reference proteome</keyword>
<dbReference type="VEuPathDB" id="VectorBase:CQUJHB002089"/>
<feature type="compositionally biased region" description="Low complexity" evidence="4">
    <location>
        <begin position="187"/>
        <end position="202"/>
    </location>
</feature>
<organism>
    <name type="scientific">Culex quinquefasciatus</name>
    <name type="common">Southern house mosquito</name>
    <name type="synonym">Culex pungens</name>
    <dbReference type="NCBI Taxonomy" id="7176"/>
    <lineage>
        <taxon>Eukaryota</taxon>
        <taxon>Metazoa</taxon>
        <taxon>Ecdysozoa</taxon>
        <taxon>Arthropoda</taxon>
        <taxon>Hexapoda</taxon>
        <taxon>Insecta</taxon>
        <taxon>Pterygota</taxon>
        <taxon>Neoptera</taxon>
        <taxon>Endopterygota</taxon>
        <taxon>Diptera</taxon>
        <taxon>Nematocera</taxon>
        <taxon>Culicoidea</taxon>
        <taxon>Culicidae</taxon>
        <taxon>Culicinae</taxon>
        <taxon>Culicini</taxon>
        <taxon>Culex</taxon>
        <taxon>Culex</taxon>
    </lineage>
</organism>
<feature type="region of interest" description="Disordered" evidence="4">
    <location>
        <begin position="1"/>
        <end position="24"/>
    </location>
</feature>
<dbReference type="EMBL" id="DS232452">
    <property type="protein sequence ID" value="EDS42002.1"/>
    <property type="molecule type" value="Genomic_DNA"/>
</dbReference>
<gene>
    <name evidence="7" type="primary">6048736</name>
    <name evidence="6" type="ORF">CpipJ_CPIJ015207</name>
</gene>
<dbReference type="Gene3D" id="3.30.160.60">
    <property type="entry name" value="Classic Zinc Finger"/>
    <property type="match status" value="4"/>
</dbReference>
<feature type="region of interest" description="Disordered" evidence="4">
    <location>
        <begin position="488"/>
        <end position="507"/>
    </location>
</feature>
<keyword evidence="1" id="KW-0479">Metal-binding</keyword>
<keyword evidence="3" id="KW-0862">Zinc</keyword>
<evidence type="ECO:0000313" key="8">
    <source>
        <dbReference type="Proteomes" id="UP000002320"/>
    </source>
</evidence>
<evidence type="ECO:0000259" key="5">
    <source>
        <dbReference type="PROSITE" id="PS50157"/>
    </source>
</evidence>
<reference evidence="6" key="1">
    <citation type="submission" date="2007-03" db="EMBL/GenBank/DDBJ databases">
        <title>Annotation of Culex pipiens quinquefasciatus.</title>
        <authorList>
            <consortium name="The Broad Institute Genome Sequencing Platform"/>
            <person name="Atkinson P.W."/>
            <person name="Hemingway J."/>
            <person name="Christensen B.M."/>
            <person name="Higgs S."/>
            <person name="Kodira C."/>
            <person name="Hannick L."/>
            <person name="Megy K."/>
            <person name="O'Leary S."/>
            <person name="Pearson M."/>
            <person name="Haas B.J."/>
            <person name="Mauceli E."/>
            <person name="Wortman J.R."/>
            <person name="Lee N.H."/>
            <person name="Guigo R."/>
            <person name="Stanke M."/>
            <person name="Alvarado L."/>
            <person name="Amedeo P."/>
            <person name="Antoine C.H."/>
            <person name="Arensburger P."/>
            <person name="Bidwell S.L."/>
            <person name="Crawford M."/>
            <person name="Camaro F."/>
            <person name="Devon K."/>
            <person name="Engels R."/>
            <person name="Hammond M."/>
            <person name="Howarth C."/>
            <person name="Koehrsen M."/>
            <person name="Lawson D."/>
            <person name="Montgomery P."/>
            <person name="Nene V."/>
            <person name="Nusbaum C."/>
            <person name="Puiu D."/>
            <person name="Romero-Severson J."/>
            <person name="Severson D.W."/>
            <person name="Shumway M."/>
            <person name="Sisk P."/>
            <person name="Stolte C."/>
            <person name="Zeng Q."/>
            <person name="Eisenstadt E."/>
            <person name="Fraser-Liggett C."/>
            <person name="Strausberg R."/>
            <person name="Galagan J."/>
            <person name="Birren B."/>
            <person name="Collins F.H."/>
        </authorList>
    </citation>
    <scope>NUCLEOTIDE SEQUENCE [LARGE SCALE GENOMIC DNA]</scope>
    <source>
        <strain evidence="6">JHB</strain>
    </source>
</reference>
<evidence type="ECO:0000256" key="1">
    <source>
        <dbReference type="ARBA" id="ARBA00022723"/>
    </source>
</evidence>
<feature type="domain" description="C2H2-type" evidence="5">
    <location>
        <begin position="444"/>
        <end position="471"/>
    </location>
</feature>
<evidence type="ECO:0000256" key="4">
    <source>
        <dbReference type="SAM" id="MobiDB-lite"/>
    </source>
</evidence>
<dbReference type="Pfam" id="PF00096">
    <property type="entry name" value="zf-C2H2"/>
    <property type="match status" value="1"/>
</dbReference>
<feature type="compositionally biased region" description="Basic and acidic residues" evidence="4">
    <location>
        <begin position="622"/>
        <end position="631"/>
    </location>
</feature>
<dbReference type="InterPro" id="IPR036236">
    <property type="entry name" value="Znf_C2H2_sf"/>
</dbReference>
<keyword evidence="2" id="KW-0677">Repeat</keyword>
<dbReference type="KEGG" id="cqu:CpipJ_CPIJ015207"/>
<feature type="domain" description="C2H2-type" evidence="5">
    <location>
        <begin position="387"/>
        <end position="415"/>
    </location>
</feature>
<dbReference type="PANTHER" id="PTHR23234">
    <property type="entry name" value="ZNF44 PROTEIN"/>
    <property type="match status" value="1"/>
</dbReference>
<proteinExistence type="predicted"/>
<feature type="region of interest" description="Disordered" evidence="4">
    <location>
        <begin position="606"/>
        <end position="639"/>
    </location>
</feature>
<dbReference type="eggNOG" id="KOG1721">
    <property type="taxonomic scope" value="Eukaryota"/>
</dbReference>
<dbReference type="InterPro" id="IPR013087">
    <property type="entry name" value="Znf_C2H2_type"/>
</dbReference>
<dbReference type="OrthoDB" id="7757024at2759"/>
<evidence type="ECO:0000313" key="7">
    <source>
        <dbReference type="EnsemblMetazoa" id="CPIJ015207-PA"/>
    </source>
</evidence>
<dbReference type="EnsemblMetazoa" id="CPIJ015207-RA">
    <property type="protein sequence ID" value="CPIJ015207-PA"/>
    <property type="gene ID" value="CPIJ015207"/>
</dbReference>
<name>B0X7J0_CULQU</name>
<dbReference type="PANTHER" id="PTHR23234:SF10">
    <property type="entry name" value="RIKEN CDNA 6720489N17 GENE-RELATED"/>
    <property type="match status" value="1"/>
</dbReference>